<gene>
    <name evidence="2" type="ORF">A1O9_05589</name>
</gene>
<evidence type="ECO:0008006" key="4">
    <source>
        <dbReference type="Google" id="ProtNLM"/>
    </source>
</evidence>
<dbReference type="Proteomes" id="UP000027920">
    <property type="component" value="Unassembled WGS sequence"/>
</dbReference>
<comment type="caution">
    <text evidence="2">The sequence shown here is derived from an EMBL/GenBank/DDBJ whole genome shotgun (WGS) entry which is preliminary data.</text>
</comment>
<feature type="compositionally biased region" description="Low complexity" evidence="1">
    <location>
        <begin position="285"/>
        <end position="299"/>
    </location>
</feature>
<evidence type="ECO:0000313" key="2">
    <source>
        <dbReference type="EMBL" id="KEF57671.1"/>
    </source>
</evidence>
<dbReference type="STRING" id="1182545.A0A072PCV1"/>
<dbReference type="OrthoDB" id="4363080at2759"/>
<organism evidence="2 3">
    <name type="scientific">Exophiala aquamarina CBS 119918</name>
    <dbReference type="NCBI Taxonomy" id="1182545"/>
    <lineage>
        <taxon>Eukaryota</taxon>
        <taxon>Fungi</taxon>
        <taxon>Dikarya</taxon>
        <taxon>Ascomycota</taxon>
        <taxon>Pezizomycotina</taxon>
        <taxon>Eurotiomycetes</taxon>
        <taxon>Chaetothyriomycetidae</taxon>
        <taxon>Chaetothyriales</taxon>
        <taxon>Herpotrichiellaceae</taxon>
        <taxon>Exophiala</taxon>
    </lineage>
</organism>
<keyword evidence="3" id="KW-1185">Reference proteome</keyword>
<reference evidence="2 3" key="1">
    <citation type="submission" date="2013-03" db="EMBL/GenBank/DDBJ databases">
        <title>The Genome Sequence of Exophiala aquamarina CBS 119918.</title>
        <authorList>
            <consortium name="The Broad Institute Genomics Platform"/>
            <person name="Cuomo C."/>
            <person name="de Hoog S."/>
            <person name="Gorbushina A."/>
            <person name="Walker B."/>
            <person name="Young S.K."/>
            <person name="Zeng Q."/>
            <person name="Gargeya S."/>
            <person name="Fitzgerald M."/>
            <person name="Haas B."/>
            <person name="Abouelleil A."/>
            <person name="Allen A.W."/>
            <person name="Alvarado L."/>
            <person name="Arachchi H.M."/>
            <person name="Berlin A.M."/>
            <person name="Chapman S.B."/>
            <person name="Gainer-Dewar J."/>
            <person name="Goldberg J."/>
            <person name="Griggs A."/>
            <person name="Gujja S."/>
            <person name="Hansen M."/>
            <person name="Howarth C."/>
            <person name="Imamovic A."/>
            <person name="Ireland A."/>
            <person name="Larimer J."/>
            <person name="McCowan C."/>
            <person name="Murphy C."/>
            <person name="Pearson M."/>
            <person name="Poon T.W."/>
            <person name="Priest M."/>
            <person name="Roberts A."/>
            <person name="Saif S."/>
            <person name="Shea T."/>
            <person name="Sisk P."/>
            <person name="Sykes S."/>
            <person name="Wortman J."/>
            <person name="Nusbaum C."/>
            <person name="Birren B."/>
        </authorList>
    </citation>
    <scope>NUCLEOTIDE SEQUENCE [LARGE SCALE GENOMIC DNA]</scope>
    <source>
        <strain evidence="2 3">CBS 119918</strain>
    </source>
</reference>
<feature type="region of interest" description="Disordered" evidence="1">
    <location>
        <begin position="285"/>
        <end position="317"/>
    </location>
</feature>
<dbReference type="GeneID" id="25280514"/>
<protein>
    <recommendedName>
        <fullName evidence="4">Restriction endonuclease domain-containing protein</fullName>
    </recommendedName>
</protein>
<sequence length="317" mass="35333">MDPENSCHDVAALQPWLDTGTGERSSVHGRFFFLNTPKPKSATLDEEGSPSAVSLLCLSGRIETQLQRVFDRIQSPPFPATPDWIEFPSEPLQFEELKKLEQLGYDYSEADEILTFRMAGAGHEWIDCELVTKISQGLEFALLPTSKCGSASLKYRSFKVAGKKLIQQPDAQFLSDLRLLPSLIIEVTWTQTTKNLQELVCDYILGSNARIRTVIGFDVGPAPRKRATVCDWRTVHNEDNIAGTCDSTEICTVSGVKNTDPQAGLRLTLEDFAYPRSQKNTWTSILSSSSSPSMISTKSWNRPRPLRNASDIETKVN</sequence>
<evidence type="ECO:0000313" key="3">
    <source>
        <dbReference type="Proteomes" id="UP000027920"/>
    </source>
</evidence>
<dbReference type="VEuPathDB" id="FungiDB:A1O9_05589"/>
<dbReference type="HOGENOM" id="CLU_044860_1_0_1"/>
<dbReference type="RefSeq" id="XP_013260261.1">
    <property type="nucleotide sequence ID" value="XM_013404807.1"/>
</dbReference>
<evidence type="ECO:0000256" key="1">
    <source>
        <dbReference type="SAM" id="MobiDB-lite"/>
    </source>
</evidence>
<proteinExistence type="predicted"/>
<dbReference type="EMBL" id="AMGV01000004">
    <property type="protein sequence ID" value="KEF57671.1"/>
    <property type="molecule type" value="Genomic_DNA"/>
</dbReference>
<accession>A0A072PCV1</accession>
<dbReference type="AlphaFoldDB" id="A0A072PCV1"/>
<name>A0A072PCV1_9EURO</name>